<evidence type="ECO:0000256" key="4">
    <source>
        <dbReference type="ARBA" id="ARBA00022692"/>
    </source>
</evidence>
<dbReference type="GO" id="GO:0033179">
    <property type="term" value="C:proton-transporting V-type ATPase, V0 domain"/>
    <property type="evidence" value="ECO:0007669"/>
    <property type="project" value="InterPro"/>
</dbReference>
<sequence length="150" mass="16570">MYEFVILSLGLISLFVLTSLGTTEAMTSAGISSIMYCQKKSIITQAYVAIIMASTIFMYALIIAMTIIFGVSSNSKNLVTAKALDYFQACMLYGLCAYFGGKAMAQTCKYGFDALYKVPEFFLNFIMMMSGIEVVLIFGFIFALLLTRQT</sequence>
<evidence type="ECO:0000313" key="13">
    <source>
        <dbReference type="EMBL" id="EJW02221.1"/>
    </source>
</evidence>
<comment type="similarity">
    <text evidence="2 10">Belongs to the V-ATPase proteolipid subunit family.</text>
</comment>
<dbReference type="VEuPathDB" id="MicrosporidiaDB:EDEG_03339"/>
<feature type="domain" description="V-ATPase proteolipid subunit C-like" evidence="12">
    <location>
        <begin position="89"/>
        <end position="146"/>
    </location>
</feature>
<comment type="subunit">
    <text evidence="9 10">V-ATPase is a heteromultimeric enzyme composed of a peripheral catalytic V1 complex (components A to H) attached to an integral membrane V0 proton pore complex (components: a, c, c', c'', d, e, f and VOA1). The decameric c-ring forms the proton-conducting pore, and is composed of eight proteolipid subunits c, one subunit c' and one subunit c''.</text>
</comment>
<evidence type="ECO:0000256" key="9">
    <source>
        <dbReference type="ARBA" id="ARBA00046480"/>
    </source>
</evidence>
<comment type="subcellular location">
    <subcellularLocation>
        <location evidence="1">Membrane</location>
        <topology evidence="1">Multi-pass membrane protein</topology>
    </subcellularLocation>
</comment>
<reference evidence="14" key="2">
    <citation type="submission" date="2015-07" db="EMBL/GenBank/DDBJ databases">
        <title>Contrasting host-pathogen interactions and genome evolution in two generalist and specialist microsporidian pathogens of mosquitoes.</title>
        <authorList>
            <consortium name="The Broad Institute Genomics Platform"/>
            <consortium name="The Broad Institute Genome Sequencing Center for Infectious Disease"/>
            <person name="Cuomo C.A."/>
            <person name="Sanscrainte N.D."/>
            <person name="Goldberg J.M."/>
            <person name="Heiman D."/>
            <person name="Young S."/>
            <person name="Zeng Q."/>
            <person name="Becnel J.J."/>
            <person name="Birren B.W."/>
        </authorList>
    </citation>
    <scope>NUCLEOTIDE SEQUENCE [LARGE SCALE GENOMIC DNA]</scope>
    <source>
        <strain evidence="14">USNM 41457</strain>
    </source>
</reference>
<evidence type="ECO:0000256" key="2">
    <source>
        <dbReference type="ARBA" id="ARBA00007296"/>
    </source>
</evidence>
<comment type="caution">
    <text evidence="13">The sequence shown here is derived from an EMBL/GenBank/DDBJ whole genome shotgun (WGS) entry which is preliminary data.</text>
</comment>
<dbReference type="GO" id="GO:0005774">
    <property type="term" value="C:vacuolar membrane"/>
    <property type="evidence" value="ECO:0007669"/>
    <property type="project" value="UniProtKB-ARBA"/>
</dbReference>
<feature type="transmembrane region" description="Helical" evidence="10">
    <location>
        <begin position="121"/>
        <end position="146"/>
    </location>
</feature>
<evidence type="ECO:0000256" key="5">
    <source>
        <dbReference type="ARBA" id="ARBA00022989"/>
    </source>
</evidence>
<keyword evidence="3 10" id="KW-0813">Transport</keyword>
<comment type="function">
    <text evidence="10">Proton-conducting pore forming of the V0 complex of vacuolar(H+)-ATPase (V-ATPase), a multisubunit enzyme composed of a peripheral complex (V1) that hydrolyzes ATP and a membrane integral complex (V0) that translocates protons. V-ATPase is responsible for acidifying and maintaining the pH of intracellular compartments.</text>
</comment>
<protein>
    <recommendedName>
        <fullName evidence="12">V-ATPase proteolipid subunit C-like domain-containing protein</fullName>
    </recommendedName>
</protein>
<keyword evidence="7 10" id="KW-0472">Membrane</keyword>
<dbReference type="AlphaFoldDB" id="J9D324"/>
<keyword evidence="6 10" id="KW-0406">Ion transport</keyword>
<dbReference type="EMBL" id="AFBI03000083">
    <property type="protein sequence ID" value="EJW02221.1"/>
    <property type="molecule type" value="Genomic_DNA"/>
</dbReference>
<comment type="function">
    <text evidence="8">Proton-conducting pore forming subunit of the V0 complex of vacuolar(H+)-ATPase (V-ATPase), a multisubunit enzyme composed of a peripheral complex (V1) that hydrolyzes ATP and a membrane integral complex (V0) that translocates protons. V-ATPase is responsible for acidifying and maintaining the pH of intracellular compartments.</text>
</comment>
<feature type="signal peptide" evidence="11">
    <location>
        <begin position="1"/>
        <end position="25"/>
    </location>
</feature>
<dbReference type="InParanoid" id="J9D324"/>
<dbReference type="Proteomes" id="UP000003163">
    <property type="component" value="Unassembled WGS sequence"/>
</dbReference>
<proteinExistence type="inferred from homology"/>
<evidence type="ECO:0000256" key="7">
    <source>
        <dbReference type="ARBA" id="ARBA00023136"/>
    </source>
</evidence>
<dbReference type="Pfam" id="PF00137">
    <property type="entry name" value="ATP-synt_C"/>
    <property type="match status" value="1"/>
</dbReference>
<dbReference type="InterPro" id="IPR035921">
    <property type="entry name" value="F/V-ATP_Csub_sf"/>
</dbReference>
<feature type="chain" id="PRO_5003822921" description="V-ATPase proteolipid subunit C-like domain-containing protein" evidence="11">
    <location>
        <begin position="26"/>
        <end position="150"/>
    </location>
</feature>
<keyword evidence="14" id="KW-1185">Reference proteome</keyword>
<dbReference type="SUPFAM" id="SSF81333">
    <property type="entry name" value="F1F0 ATP synthase subunit C"/>
    <property type="match status" value="1"/>
</dbReference>
<evidence type="ECO:0000259" key="12">
    <source>
        <dbReference type="Pfam" id="PF00137"/>
    </source>
</evidence>
<keyword evidence="4 10" id="KW-0812">Transmembrane</keyword>
<accession>J9D324</accession>
<evidence type="ECO:0000256" key="10">
    <source>
        <dbReference type="RuleBase" id="RU363060"/>
    </source>
</evidence>
<evidence type="ECO:0000256" key="11">
    <source>
        <dbReference type="SAM" id="SignalP"/>
    </source>
</evidence>
<feature type="transmembrane region" description="Helical" evidence="10">
    <location>
        <begin position="83"/>
        <end position="101"/>
    </location>
</feature>
<dbReference type="HOGENOM" id="CLU_144308_0_0_1"/>
<organism evidence="13 14">
    <name type="scientific">Edhazardia aedis (strain USNM 41457)</name>
    <name type="common">Microsporidian parasite</name>
    <dbReference type="NCBI Taxonomy" id="1003232"/>
    <lineage>
        <taxon>Eukaryota</taxon>
        <taxon>Fungi</taxon>
        <taxon>Fungi incertae sedis</taxon>
        <taxon>Microsporidia</taxon>
        <taxon>Edhazardia</taxon>
    </lineage>
</organism>
<reference evidence="13 14" key="1">
    <citation type="submission" date="2011-08" db="EMBL/GenBank/DDBJ databases">
        <authorList>
            <person name="Liu Z.J."/>
            <person name="Shi F.L."/>
            <person name="Lu J.Q."/>
            <person name="Li M."/>
            <person name="Wang Z.L."/>
        </authorList>
    </citation>
    <scope>NUCLEOTIDE SEQUENCE [LARGE SCALE GENOMIC DNA]</scope>
    <source>
        <strain evidence="13 14">USNM 41457</strain>
    </source>
</reference>
<keyword evidence="5 10" id="KW-1133">Transmembrane helix</keyword>
<dbReference type="InterPro" id="IPR000245">
    <property type="entry name" value="ATPase_proteolipid_csu"/>
</dbReference>
<dbReference type="PRINTS" id="PR00122">
    <property type="entry name" value="VACATPASE"/>
</dbReference>
<evidence type="ECO:0000256" key="8">
    <source>
        <dbReference type="ARBA" id="ARBA00045519"/>
    </source>
</evidence>
<feature type="transmembrane region" description="Helical" evidence="10">
    <location>
        <begin position="45"/>
        <end position="71"/>
    </location>
</feature>
<dbReference type="InterPro" id="IPR002379">
    <property type="entry name" value="ATPase_proteolipid_c-like_dom"/>
</dbReference>
<evidence type="ECO:0000256" key="1">
    <source>
        <dbReference type="ARBA" id="ARBA00004141"/>
    </source>
</evidence>
<evidence type="ECO:0000313" key="14">
    <source>
        <dbReference type="Proteomes" id="UP000003163"/>
    </source>
</evidence>
<dbReference type="STRING" id="1003232.J9D324"/>
<evidence type="ECO:0000256" key="3">
    <source>
        <dbReference type="ARBA" id="ARBA00022448"/>
    </source>
</evidence>
<evidence type="ECO:0000256" key="6">
    <source>
        <dbReference type="ARBA" id="ARBA00023065"/>
    </source>
</evidence>
<dbReference type="OMA" id="IGDDYTM"/>
<keyword evidence="11" id="KW-0732">Signal</keyword>
<dbReference type="OrthoDB" id="2189390at2759"/>
<gene>
    <name evidence="13" type="ORF">EDEG_03339</name>
</gene>
<name>J9D324_EDHAE</name>
<dbReference type="Gene3D" id="1.20.120.610">
    <property type="entry name" value="lithium bound rotor ring of v- atpase"/>
    <property type="match status" value="1"/>
</dbReference>
<dbReference type="GO" id="GO:0046961">
    <property type="term" value="F:proton-transporting ATPase activity, rotational mechanism"/>
    <property type="evidence" value="ECO:0007669"/>
    <property type="project" value="InterPro"/>
</dbReference>